<feature type="domain" description="Tudor" evidence="3">
    <location>
        <begin position="374"/>
        <end position="432"/>
    </location>
</feature>
<proteinExistence type="predicted"/>
<feature type="domain" description="Tudor" evidence="3">
    <location>
        <begin position="560"/>
        <end position="618"/>
    </location>
</feature>
<evidence type="ECO:0000259" key="3">
    <source>
        <dbReference type="PROSITE" id="PS50304"/>
    </source>
</evidence>
<dbReference type="GO" id="GO:0030719">
    <property type="term" value="P:P granule organization"/>
    <property type="evidence" value="ECO:0007669"/>
    <property type="project" value="TreeGrafter"/>
</dbReference>
<feature type="compositionally biased region" description="Basic and acidic residues" evidence="2">
    <location>
        <begin position="828"/>
        <end position="842"/>
    </location>
</feature>
<evidence type="ECO:0000313" key="5">
    <source>
        <dbReference type="Proteomes" id="UP001497472"/>
    </source>
</evidence>
<accession>A0AAV1J7R1</accession>
<dbReference type="GO" id="GO:0007283">
    <property type="term" value="P:spermatogenesis"/>
    <property type="evidence" value="ECO:0007669"/>
    <property type="project" value="TreeGrafter"/>
</dbReference>
<dbReference type="FunFam" id="2.30.30.140:FF:000018">
    <property type="entry name" value="Serine/threonine-protein kinase 31"/>
    <property type="match status" value="1"/>
</dbReference>
<feature type="domain" description="Tudor" evidence="3">
    <location>
        <begin position="1455"/>
        <end position="1512"/>
    </location>
</feature>
<feature type="domain" description="Tudor" evidence="3">
    <location>
        <begin position="2016"/>
        <end position="2074"/>
    </location>
</feature>
<dbReference type="PROSITE" id="PS50304">
    <property type="entry name" value="TUDOR"/>
    <property type="match status" value="9"/>
</dbReference>
<dbReference type="Gene3D" id="2.40.50.90">
    <property type="match status" value="7"/>
</dbReference>
<feature type="domain" description="Tudor" evidence="3">
    <location>
        <begin position="61"/>
        <end position="121"/>
    </location>
</feature>
<dbReference type="Gene3D" id="2.30.30.140">
    <property type="match status" value="9"/>
</dbReference>
<feature type="region of interest" description="Disordered" evidence="2">
    <location>
        <begin position="701"/>
        <end position="998"/>
    </location>
</feature>
<feature type="domain" description="Tudor" evidence="3">
    <location>
        <begin position="1071"/>
        <end position="1130"/>
    </location>
</feature>
<sequence>MALPADNPRAFSLFVTHVDGDYSFLKICGQLDHQASCMIESLFKTASENLEKGVGSVPQAAIHEGIICAAKYKDGNYYRAKIVNTANLANGFVGVHFIDYGNKDIISLSTIRVLDQYDPMFLKLPGQASEYYLSRLMHSAGGWDETMLLRLQSLLCYNEYQATIDAHTSPFTIISIQFKGNDLSSHLAANKFGMILPVNKQELILLHMSKNEPINNWSSPLMSEPPPFTEHVPFLINQNFPNPASAMRQNVTIPFNGAPPPSLITQRSINKASRNIANLRALSRQPRHAANSNMPSGPLTDDPLLLQQKGPQSPKKCSTYKSRLLEVNSTHRVFVSYAEEGPELFAVQLATDTNKIQEMLADINIRPHRSLTEPPMIGTVCLGRMPGDKVLCRAVVMNLSGSQCKLFFVDFGDTEMVSYYDIFDIPEEFVKPHVFAMRFCLSGVKKLEKGPHVTEAFKQLVNRSVLTLKVVPAEGPPLIQYAELFLDSKNVLDLLLANMKDKLQFKWLNTLPQKSKHSILVSYVDSCIKFYVQLSDYIDELNAVMEAVKRHCESTSSPGPLPIGAVCCARFPEDGNWYRAIVRDITGNKIIVAYVDYGNEQEVAETDIRTITPDLIKLPAQAMKCALKGYEDKPVESKTSNQLEMLALEKTLMAHVVGMYSHDTMLVTLVDDTVTPPLDIARRMNQLSQPRSTGNIEKVITPARKDAPEQFSSPEGSVPDDSRKKSFRREKSFKDERRSRDGDREEFGQRGGSFRGRDQNDGFDRSGPGRYSGKFAKPDRGDRRVGGRPRDNHFSPPAASGESWEETSPPQPVQSPPLRQNRDKRKSRPDEKQKGYKKESSVGRRLRQATEAAQAHTKSSVQERLKRDRFNQHDGEKKFEDRNNRFNKPDRRDNRGERRDNWGDKKENWNQKREFRDNRERGERDNRERGERDNRERGERDNRGERFGGRSNFTPRDRAEKSDRSFGSDGDKRSDKSNRSYGEDRAGRAPPYKSRNKFTQVQYKELTDPVSLDTPFTDPTVEIGSQHEVSVTWIISPENFYTQILSFQPKFLDMMHKIPELYKGVKSYTGNVPVGASVLARYPADGVLYRATVVAVQPFSKFIVRYIDFGNKQLVDAKDIWQLDRELMDLPKMAVHCSLVGVMAKDGEWKANPDIDLCFNAPRYQCIFQECGEEQYNVSLWNNGVSVADLLVEKGLAAPLEHQSSVTLKDEAIDLTIIVGQQILCRVTHVESYEKFYVQLDLDKAELVESAIANFDISKLTPIAAESLMEGIHCTVRDGGKIYRAILGDVSNTAAVECLLPDYGNTIKTSAENIMILPTDLTVYYYQSLECALNNYTPESATLIPLEDLKEKITGKNLIAYINDVDGIRLITTLYDAKTGQKVRIFEPDEGAYEEVTPLCSRAVFNYNFGLAYISHLENLNEFYLQKSSDGDKIALLLDSLYKFYEEGTPEQLLTFEAESLCVAKSGDGNWYRASIISSTETDVKVHFSDYGNSEIIPKESIKKLDPTFYEPCHLALVASLGLVALNDEAITKLQEWTNEKEIQVTLAFGDDGWLANLNLDGVDLSLKLVSEKLATPKVEAIEPVQESEIKEELSVEPISLPEGCTQVYISHIDSPGHFWLQMADKLTRIEEVQAELQADFESYPDIECREMGTLCIAKYSADDQWYRAEILDADSDITTVRFIDYGNTDVLDNEPGLLKAIPEKFKEVERFAIKSSVNAVPTGTGQWSEPSSDYFTQLVGDLSLPVDALIVLKDVTTYVDIYVKGQNITDKLVSEGHATRSEETDCGDLASCFASHVNSPSEFWIQLETAAPELQAMEAAMVDAENFPILETKEEGILCAAKYPEDGAWYRAQVIIDGSEGTEVLFMDYGNASIANELRSLPDDLKTKPALSRKCALQKPRDIKSWSRRSEVKFNELAAEGATIFNVQFIASGDISIVELYHEGNSVTEELVDLCEEHPPSERPTPVGQDLHSSGKVCFVNSLNEFYIQLDDSGNTLDKVTEMLSDAANFEPSSELKVGSVCAAFWSEDEQWYRAKVLEFCDRGYHVQFLDYGNKSKCEEFRQLPDDLIHIDPLAKCCRLSGLTEKSAANEAAKSKLEDLVTELTTFQIEYLDSLTEPYLVKLLMDGKDVTSFLFSESINTDATNLESEKTTTTETINNLDDFDSSQPDLNESMDSAKTVIENDLTHNTDDNNQCTEKVEEIKSNDNIEKDVSTETTIEADSSIESIKIDTSITTIGSTVCEKEEKIRETPVKQAQTEGAITENESVNNDTKPTD</sequence>
<feature type="region of interest" description="Disordered" evidence="2">
    <location>
        <begin position="2245"/>
        <end position="2276"/>
    </location>
</feature>
<feature type="compositionally biased region" description="Polar residues" evidence="2">
    <location>
        <begin position="2254"/>
        <end position="2276"/>
    </location>
</feature>
<dbReference type="InterPro" id="IPR002999">
    <property type="entry name" value="Tudor"/>
</dbReference>
<evidence type="ECO:0000256" key="1">
    <source>
        <dbReference type="SAM" id="Coils"/>
    </source>
</evidence>
<feature type="compositionally biased region" description="Basic and acidic residues" evidence="2">
    <location>
        <begin position="755"/>
        <end position="764"/>
    </location>
</feature>
<dbReference type="InterPro" id="IPR035437">
    <property type="entry name" value="SNase_OB-fold_sf"/>
</dbReference>
<dbReference type="InterPro" id="IPR050621">
    <property type="entry name" value="Tudor_domain_containing"/>
</dbReference>
<feature type="domain" description="Tudor" evidence="3">
    <location>
        <begin position="1649"/>
        <end position="1709"/>
    </location>
</feature>
<feature type="coiled-coil region" evidence="1">
    <location>
        <begin position="2084"/>
        <end position="2111"/>
    </location>
</feature>
<feature type="domain" description="Tudor" evidence="3">
    <location>
        <begin position="1267"/>
        <end position="1324"/>
    </location>
</feature>
<dbReference type="GO" id="GO:0034587">
    <property type="term" value="P:piRNA processing"/>
    <property type="evidence" value="ECO:0007669"/>
    <property type="project" value="TreeGrafter"/>
</dbReference>
<evidence type="ECO:0000313" key="4">
    <source>
        <dbReference type="EMBL" id="CAK1544921.1"/>
    </source>
</evidence>
<keyword evidence="1" id="KW-0175">Coiled coil</keyword>
<evidence type="ECO:0000256" key="2">
    <source>
        <dbReference type="SAM" id="MobiDB-lite"/>
    </source>
</evidence>
<feature type="compositionally biased region" description="Basic and acidic residues" evidence="2">
    <location>
        <begin position="720"/>
        <end position="748"/>
    </location>
</feature>
<protein>
    <recommendedName>
        <fullName evidence="3">Tudor domain-containing protein</fullName>
    </recommendedName>
</protein>
<dbReference type="Proteomes" id="UP001497472">
    <property type="component" value="Unassembled WGS sequence"/>
</dbReference>
<gene>
    <name evidence="4" type="ORF">LNINA_LOCUS4626</name>
</gene>
<feature type="domain" description="Tudor" evidence="3">
    <location>
        <begin position="1833"/>
        <end position="1891"/>
    </location>
</feature>
<dbReference type="GO" id="GO:0043186">
    <property type="term" value="C:P granule"/>
    <property type="evidence" value="ECO:0007669"/>
    <property type="project" value="TreeGrafter"/>
</dbReference>
<dbReference type="EMBL" id="CAVLEF010000006">
    <property type="protein sequence ID" value="CAK1544921.1"/>
    <property type="molecule type" value="Genomic_DNA"/>
</dbReference>
<feature type="region of interest" description="Disordered" evidence="2">
    <location>
        <begin position="283"/>
        <end position="317"/>
    </location>
</feature>
<keyword evidence="5" id="KW-1185">Reference proteome</keyword>
<dbReference type="SMART" id="SM00333">
    <property type="entry name" value="TUDOR"/>
    <property type="match status" value="9"/>
</dbReference>
<feature type="compositionally biased region" description="Basic and acidic residues" evidence="2">
    <location>
        <begin position="776"/>
        <end position="793"/>
    </location>
</feature>
<feature type="compositionally biased region" description="Basic and acidic residues" evidence="2">
    <location>
        <begin position="861"/>
        <end position="948"/>
    </location>
</feature>
<comment type="caution">
    <text evidence="4">The sequence shown here is derived from an EMBL/GenBank/DDBJ whole genome shotgun (WGS) entry which is preliminary data.</text>
</comment>
<reference evidence="4 5" key="1">
    <citation type="submission" date="2023-11" db="EMBL/GenBank/DDBJ databases">
        <authorList>
            <person name="Okamura Y."/>
        </authorList>
    </citation>
    <scope>NUCLEOTIDE SEQUENCE [LARGE SCALE GENOMIC DNA]</scope>
</reference>
<organism evidence="4 5">
    <name type="scientific">Leptosia nina</name>
    <dbReference type="NCBI Taxonomy" id="320188"/>
    <lineage>
        <taxon>Eukaryota</taxon>
        <taxon>Metazoa</taxon>
        <taxon>Ecdysozoa</taxon>
        <taxon>Arthropoda</taxon>
        <taxon>Hexapoda</taxon>
        <taxon>Insecta</taxon>
        <taxon>Pterygota</taxon>
        <taxon>Neoptera</taxon>
        <taxon>Endopterygota</taxon>
        <taxon>Lepidoptera</taxon>
        <taxon>Glossata</taxon>
        <taxon>Ditrysia</taxon>
        <taxon>Papilionoidea</taxon>
        <taxon>Pieridae</taxon>
        <taxon>Pierinae</taxon>
        <taxon>Leptosia</taxon>
    </lineage>
</organism>
<feature type="compositionally biased region" description="Basic and acidic residues" evidence="2">
    <location>
        <begin position="955"/>
        <end position="987"/>
    </location>
</feature>
<dbReference type="Pfam" id="PF00567">
    <property type="entry name" value="TUDOR"/>
    <property type="match status" value="9"/>
</dbReference>
<dbReference type="PANTHER" id="PTHR22948">
    <property type="entry name" value="TUDOR DOMAIN CONTAINING PROTEIN"/>
    <property type="match status" value="1"/>
</dbReference>
<name>A0AAV1J7R1_9NEOP</name>
<dbReference type="PANTHER" id="PTHR22948:SF29">
    <property type="entry name" value="FI02030P-RELATED"/>
    <property type="match status" value="1"/>
</dbReference>
<dbReference type="SUPFAM" id="SSF63748">
    <property type="entry name" value="Tudor/PWWP/MBT"/>
    <property type="match status" value="9"/>
</dbReference>